<accession>A0ACA9MZG1</accession>
<protein>
    <submittedName>
        <fullName evidence="1">16083_t:CDS:1</fullName>
    </submittedName>
</protein>
<evidence type="ECO:0000313" key="1">
    <source>
        <dbReference type="EMBL" id="CAG8614895.1"/>
    </source>
</evidence>
<keyword evidence="2" id="KW-1185">Reference proteome</keyword>
<gene>
    <name evidence="1" type="ORF">DHETER_LOCUS7784</name>
</gene>
<evidence type="ECO:0000313" key="2">
    <source>
        <dbReference type="Proteomes" id="UP000789702"/>
    </source>
</evidence>
<name>A0ACA9MZG1_9GLOM</name>
<sequence>MAYDKDQWLVVAMDQDTTLFDRNIEAEEENFDATTTKRKKFKKLRPSRSDTMWHDGRKICINWNRRNCNNDKKCGRVHACLFCKKIGHQERRCFTNNRSTNSIPLQSIPFTAEKVKILSQISPEKFNGKKDPRKLKISQTRTNSSCEIYPREIEKGHICSLFLEKQLPCDLFQVNPCGLVEKMEQIPNIDPSEFATKYENMSHAIRWINLYEKGCMLAKVDIKDAYQILLVHPVDQVL</sequence>
<dbReference type="EMBL" id="CAJVPU010011467">
    <property type="protein sequence ID" value="CAG8614895.1"/>
    <property type="molecule type" value="Genomic_DNA"/>
</dbReference>
<comment type="caution">
    <text evidence="1">The sequence shown here is derived from an EMBL/GenBank/DDBJ whole genome shotgun (WGS) entry which is preliminary data.</text>
</comment>
<proteinExistence type="predicted"/>
<dbReference type="Proteomes" id="UP000789702">
    <property type="component" value="Unassembled WGS sequence"/>
</dbReference>
<organism evidence="1 2">
    <name type="scientific">Dentiscutata heterogama</name>
    <dbReference type="NCBI Taxonomy" id="1316150"/>
    <lineage>
        <taxon>Eukaryota</taxon>
        <taxon>Fungi</taxon>
        <taxon>Fungi incertae sedis</taxon>
        <taxon>Mucoromycota</taxon>
        <taxon>Glomeromycotina</taxon>
        <taxon>Glomeromycetes</taxon>
        <taxon>Diversisporales</taxon>
        <taxon>Gigasporaceae</taxon>
        <taxon>Dentiscutata</taxon>
    </lineage>
</organism>
<reference evidence="1" key="1">
    <citation type="submission" date="2021-06" db="EMBL/GenBank/DDBJ databases">
        <authorList>
            <person name="Kallberg Y."/>
            <person name="Tangrot J."/>
            <person name="Rosling A."/>
        </authorList>
    </citation>
    <scope>NUCLEOTIDE SEQUENCE</scope>
    <source>
        <strain evidence="1">IL203A</strain>
    </source>
</reference>